<dbReference type="EMBL" id="VSSQ01096551">
    <property type="protein sequence ID" value="MPN40261.1"/>
    <property type="molecule type" value="Genomic_DNA"/>
</dbReference>
<accession>A0A645HMH6</accession>
<protein>
    <submittedName>
        <fullName evidence="1">Uncharacterized protein</fullName>
    </submittedName>
</protein>
<comment type="caution">
    <text evidence="1">The sequence shown here is derived from an EMBL/GenBank/DDBJ whole genome shotgun (WGS) entry which is preliminary data.</text>
</comment>
<reference evidence="1" key="1">
    <citation type="submission" date="2019-08" db="EMBL/GenBank/DDBJ databases">
        <authorList>
            <person name="Kucharzyk K."/>
            <person name="Murdoch R.W."/>
            <person name="Higgins S."/>
            <person name="Loffler F."/>
        </authorList>
    </citation>
    <scope>NUCLEOTIDE SEQUENCE</scope>
</reference>
<dbReference type="AlphaFoldDB" id="A0A645HMH6"/>
<name>A0A645HMH6_9ZZZZ</name>
<proteinExistence type="predicted"/>
<gene>
    <name evidence="1" type="ORF">SDC9_187797</name>
</gene>
<organism evidence="1">
    <name type="scientific">bioreactor metagenome</name>
    <dbReference type="NCBI Taxonomy" id="1076179"/>
    <lineage>
        <taxon>unclassified sequences</taxon>
        <taxon>metagenomes</taxon>
        <taxon>ecological metagenomes</taxon>
    </lineage>
</organism>
<sequence>MPIHQLSVHDNTATHTCTQCDYDKIFHSAGCTIGHLSNSCSIGIVGECYGNTHPVFQQLGKRDYSFPGKVGCKLDTSGKIITVGGTCTDSFDLIFGGCSRDKIFNQVSQFIQIIFYLSVFGCFDTATL</sequence>
<evidence type="ECO:0000313" key="1">
    <source>
        <dbReference type="EMBL" id="MPN40261.1"/>
    </source>
</evidence>